<name>A0A5H2XS06_PRUDU</name>
<sequence>LQIPSVKAVQGGILPHGVCSEPVYSKRLLGDHVLRQSESFLHVRADGTLSSMPKFSSTRPSCSTVLVKKITLGMTTCWSSANDGRATSVTAHLFPSPSAMWRWLLSEYQEEDGSLPPAEDVERWKQKGPDPDDLLGGQEECSAESLSKRKAAAKSSRGEAISLHAKDGSPSRKKPRLPFTEKTQVGSSPSSSARVKHLVGADGTKVGDIPLRSSSHLHRSKDRDRSGRSAHDLALLNPLAMRLAEAKKVRESSAWAKGSSSASAVGPKVNKSSSVRDACVSDLLKMNFLSNPSSCAELGSDIPSIQKGLIFAVETIRNSSAVAPSSAQLSELEKKNAKLASQLSAKQARYEKKTSDLRAMISGLKSSLTEKDSELNSSATDLASRKDAFFRLEQSKSEATIDAYKLAYLHCADRTDPLYAIDDVTGEDEAEVDAIDEMMAYVMIQADGAAEGVAGQRYMSTRVLLGGLWACIAYTVEWFPLGSWRVPGSPLRDSECVLHIP</sequence>
<feature type="non-terminal residue" evidence="2">
    <location>
        <position position="1"/>
    </location>
</feature>
<gene>
    <name evidence="2" type="ORF">Prudu_1504S000300</name>
</gene>
<evidence type="ECO:0000313" key="2">
    <source>
        <dbReference type="EMBL" id="BBN70567.1"/>
    </source>
</evidence>
<feature type="compositionally biased region" description="Polar residues" evidence="1">
    <location>
        <begin position="181"/>
        <end position="193"/>
    </location>
</feature>
<feature type="region of interest" description="Disordered" evidence="1">
    <location>
        <begin position="151"/>
        <end position="229"/>
    </location>
</feature>
<proteinExistence type="predicted"/>
<reference evidence="2" key="1">
    <citation type="journal article" date="2019" name="Science">
        <title>Mutation of a bHLH transcription factor allowed almond domestication.</title>
        <authorList>
            <person name="Sanchez-Perez R."/>
            <person name="Pavan S."/>
            <person name="Mazzeo R."/>
            <person name="Moldovan C."/>
            <person name="Aiese Cigliano R."/>
            <person name="Del Cueto J."/>
            <person name="Ricciardi F."/>
            <person name="Lotti C."/>
            <person name="Ricciardi L."/>
            <person name="Dicenta F."/>
            <person name="Lopez-Marques R.L."/>
            <person name="Lindberg Moller B."/>
        </authorList>
    </citation>
    <scope>NUCLEOTIDE SEQUENCE</scope>
</reference>
<feature type="compositionally biased region" description="Basic and acidic residues" evidence="1">
    <location>
        <begin position="120"/>
        <end position="130"/>
    </location>
</feature>
<feature type="region of interest" description="Disordered" evidence="1">
    <location>
        <begin position="112"/>
        <end position="138"/>
    </location>
</feature>
<organism evidence="2">
    <name type="scientific">Prunus dulcis</name>
    <name type="common">Almond</name>
    <name type="synonym">Amygdalus dulcis</name>
    <dbReference type="NCBI Taxonomy" id="3755"/>
    <lineage>
        <taxon>Eukaryota</taxon>
        <taxon>Viridiplantae</taxon>
        <taxon>Streptophyta</taxon>
        <taxon>Embryophyta</taxon>
        <taxon>Tracheophyta</taxon>
        <taxon>Spermatophyta</taxon>
        <taxon>Magnoliopsida</taxon>
        <taxon>eudicotyledons</taxon>
        <taxon>Gunneridae</taxon>
        <taxon>Pentapetalae</taxon>
        <taxon>rosids</taxon>
        <taxon>fabids</taxon>
        <taxon>Rosales</taxon>
        <taxon>Rosaceae</taxon>
        <taxon>Amygdaloideae</taxon>
        <taxon>Amygdaleae</taxon>
        <taxon>Prunus</taxon>
    </lineage>
</organism>
<evidence type="ECO:0000256" key="1">
    <source>
        <dbReference type="SAM" id="MobiDB-lite"/>
    </source>
</evidence>
<protein>
    <submittedName>
        <fullName evidence="2">Uncharacterized protein</fullName>
    </submittedName>
</protein>
<dbReference type="AlphaFoldDB" id="A0A5H2XS06"/>
<dbReference type="EMBL" id="AP021841">
    <property type="protein sequence ID" value="BBN70567.1"/>
    <property type="molecule type" value="Genomic_DNA"/>
</dbReference>
<accession>A0A5H2XS06</accession>
<feature type="non-terminal residue" evidence="2">
    <location>
        <position position="501"/>
    </location>
</feature>